<comment type="function">
    <text evidence="5">One of the primary rRNA binding proteins, this protein initially binds near the 5'-end of the 23S rRNA. It is important during the early stages of 50S assembly. It makes multiple contacts with different domains of the 23S rRNA in the assembled 50S subunit and ribosome.</text>
</comment>
<evidence type="ECO:0000256" key="1">
    <source>
        <dbReference type="ARBA" id="ARBA00010528"/>
    </source>
</evidence>
<keyword evidence="5" id="KW-0694">RNA-binding</keyword>
<accession>A0ABY5R8K7</accession>
<gene>
    <name evidence="5 7" type="primary">rplD</name>
    <name evidence="7" type="ORF">NV226_00465</name>
</gene>
<comment type="function">
    <text evidence="5">Forms part of the polypeptide exit tunnel.</text>
</comment>
<dbReference type="SUPFAM" id="SSF52166">
    <property type="entry name" value="Ribosomal protein L4"/>
    <property type="match status" value="1"/>
</dbReference>
<comment type="similarity">
    <text evidence="1 5">Belongs to the universal ribosomal protein uL4 family.</text>
</comment>
<reference evidence="7" key="1">
    <citation type="submission" date="2022-08" db="EMBL/GenBank/DDBJ databases">
        <title>Complete genome of Mycoplasma iguanae type strain 2327.</title>
        <authorList>
            <person name="Spergser J."/>
        </authorList>
    </citation>
    <scope>NUCLEOTIDE SEQUENCE</scope>
    <source>
        <strain evidence="7">2327</strain>
    </source>
</reference>
<dbReference type="RefSeq" id="WP_258210953.1">
    <property type="nucleotide sequence ID" value="NZ_CP102734.1"/>
</dbReference>
<keyword evidence="2 5" id="KW-0689">Ribosomal protein</keyword>
<feature type="region of interest" description="Disordered" evidence="6">
    <location>
        <begin position="59"/>
        <end position="86"/>
    </location>
</feature>
<evidence type="ECO:0000256" key="5">
    <source>
        <dbReference type="HAMAP-Rule" id="MF_01328"/>
    </source>
</evidence>
<dbReference type="InterPro" id="IPR013005">
    <property type="entry name" value="Ribosomal_uL4-like"/>
</dbReference>
<dbReference type="HAMAP" id="MF_01328_B">
    <property type="entry name" value="Ribosomal_uL4_B"/>
    <property type="match status" value="1"/>
</dbReference>
<keyword evidence="8" id="KW-1185">Reference proteome</keyword>
<protein>
    <recommendedName>
        <fullName evidence="4 5">Large ribosomal subunit protein uL4</fullName>
    </recommendedName>
</protein>
<evidence type="ECO:0000256" key="4">
    <source>
        <dbReference type="ARBA" id="ARBA00035244"/>
    </source>
</evidence>
<dbReference type="EMBL" id="CP102734">
    <property type="protein sequence ID" value="UVD81779.1"/>
    <property type="molecule type" value="Genomic_DNA"/>
</dbReference>
<evidence type="ECO:0000256" key="6">
    <source>
        <dbReference type="SAM" id="MobiDB-lite"/>
    </source>
</evidence>
<dbReference type="PANTHER" id="PTHR10746:SF6">
    <property type="entry name" value="LARGE RIBOSOMAL SUBUNIT PROTEIN UL4M"/>
    <property type="match status" value="1"/>
</dbReference>
<dbReference type="Pfam" id="PF00573">
    <property type="entry name" value="Ribosomal_L4"/>
    <property type="match status" value="1"/>
</dbReference>
<evidence type="ECO:0000256" key="2">
    <source>
        <dbReference type="ARBA" id="ARBA00022980"/>
    </source>
</evidence>
<comment type="subunit">
    <text evidence="5">Part of the 50S ribosomal subunit.</text>
</comment>
<sequence length="221" mass="24035">MAKDLQSVAIEKTPVATSKNVAKVKFKPTTKLPEAVFGLEQVSSQAIFDAIIAERASRRQGTHKVKTRGEVSGTGKKPWAQKGTGKARTASLRTPVFVGGGRAFGPTVERNYTIKINKKVRRLALFSALTELAKAEAILVKEIKVSKISTKELVSQLQEEQIASLRHVLLVTSDENTFKSAKNLKNVITTKVNSLSVEDLVLADVLVISESDIKVLEGLVK</sequence>
<proteinExistence type="inferred from homology"/>
<evidence type="ECO:0000256" key="3">
    <source>
        <dbReference type="ARBA" id="ARBA00023274"/>
    </source>
</evidence>
<dbReference type="InterPro" id="IPR002136">
    <property type="entry name" value="Ribosomal_uL4"/>
</dbReference>
<evidence type="ECO:0000313" key="7">
    <source>
        <dbReference type="EMBL" id="UVD81779.1"/>
    </source>
</evidence>
<dbReference type="PANTHER" id="PTHR10746">
    <property type="entry name" value="50S RIBOSOMAL PROTEIN L4"/>
    <property type="match status" value="1"/>
</dbReference>
<name>A0ABY5R8K7_9MOLU</name>
<keyword evidence="5" id="KW-0699">rRNA-binding</keyword>
<dbReference type="InterPro" id="IPR023574">
    <property type="entry name" value="Ribosomal_uL4_dom_sf"/>
</dbReference>
<dbReference type="Proteomes" id="UP001059252">
    <property type="component" value="Chromosome"/>
</dbReference>
<organism evidence="7 8">
    <name type="scientific">Mycoplasma iguanae</name>
    <dbReference type="NCBI Taxonomy" id="292461"/>
    <lineage>
        <taxon>Bacteria</taxon>
        <taxon>Bacillati</taxon>
        <taxon>Mycoplasmatota</taxon>
        <taxon>Mollicutes</taxon>
        <taxon>Mycoplasmataceae</taxon>
        <taxon>Mycoplasma</taxon>
    </lineage>
</organism>
<dbReference type="NCBIfam" id="TIGR03953">
    <property type="entry name" value="rplD_bact"/>
    <property type="match status" value="1"/>
</dbReference>
<dbReference type="GO" id="GO:0005840">
    <property type="term" value="C:ribosome"/>
    <property type="evidence" value="ECO:0007669"/>
    <property type="project" value="UniProtKB-KW"/>
</dbReference>
<dbReference type="Gene3D" id="3.40.1370.10">
    <property type="match status" value="1"/>
</dbReference>
<evidence type="ECO:0000313" key="8">
    <source>
        <dbReference type="Proteomes" id="UP001059252"/>
    </source>
</evidence>
<keyword evidence="3 5" id="KW-0687">Ribonucleoprotein</keyword>